<feature type="transmembrane region" description="Helical" evidence="1">
    <location>
        <begin position="50"/>
        <end position="71"/>
    </location>
</feature>
<keyword evidence="1" id="KW-1133">Transmembrane helix</keyword>
<comment type="caution">
    <text evidence="2">The sequence shown here is derived from an EMBL/GenBank/DDBJ whole genome shotgun (WGS) entry which is preliminary data.</text>
</comment>
<gene>
    <name evidence="2" type="ORF">HF576_13275</name>
</gene>
<name>A0ABX1KCR8_9MICO</name>
<reference evidence="2 3" key="1">
    <citation type="submission" date="2020-04" db="EMBL/GenBank/DDBJ databases">
        <title>CFH 90308 Microbacterium sp.</title>
        <authorList>
            <person name="Nie G."/>
            <person name="Ming H."/>
            <person name="Xia T."/>
        </authorList>
    </citation>
    <scope>NUCLEOTIDE SEQUENCE [LARGE SCALE GENOMIC DNA]</scope>
    <source>
        <strain evidence="2 3">CFH 90308</strain>
    </source>
</reference>
<feature type="transmembrane region" description="Helical" evidence="1">
    <location>
        <begin position="78"/>
        <end position="96"/>
    </location>
</feature>
<evidence type="ECO:0000256" key="1">
    <source>
        <dbReference type="SAM" id="Phobius"/>
    </source>
</evidence>
<evidence type="ECO:0000313" key="2">
    <source>
        <dbReference type="EMBL" id="NLP84823.1"/>
    </source>
</evidence>
<sequence>MLFIAAALLVALGLFHSILGERYIIRRLLRREDLPKLFGGREFTAGTIRFAWHITTLLALGVAAVLVLVAVDAEPRAVVAAIGITCLACAVPPLVFTRGRHLSWVVFLAAGTLCLVASLGA</sequence>
<keyword evidence="3" id="KW-1185">Reference proteome</keyword>
<feature type="transmembrane region" description="Helical" evidence="1">
    <location>
        <begin position="102"/>
        <end position="120"/>
    </location>
</feature>
<dbReference type="Proteomes" id="UP001429745">
    <property type="component" value="Unassembled WGS sequence"/>
</dbReference>
<evidence type="ECO:0000313" key="3">
    <source>
        <dbReference type="Proteomes" id="UP001429745"/>
    </source>
</evidence>
<dbReference type="EMBL" id="JABACI010000004">
    <property type="protein sequence ID" value="NLP84823.1"/>
    <property type="molecule type" value="Genomic_DNA"/>
</dbReference>
<accession>A0ABX1KCR8</accession>
<protein>
    <submittedName>
        <fullName evidence="2">Uncharacterized protein</fullName>
    </submittedName>
</protein>
<proteinExistence type="predicted"/>
<keyword evidence="1" id="KW-0472">Membrane</keyword>
<keyword evidence="1" id="KW-0812">Transmembrane</keyword>
<organism evidence="2 3">
    <name type="scientific">Microbacterium salsuginis</name>
    <dbReference type="NCBI Taxonomy" id="2722803"/>
    <lineage>
        <taxon>Bacteria</taxon>
        <taxon>Bacillati</taxon>
        <taxon>Actinomycetota</taxon>
        <taxon>Actinomycetes</taxon>
        <taxon>Micrococcales</taxon>
        <taxon>Microbacteriaceae</taxon>
        <taxon>Microbacterium</taxon>
    </lineage>
</organism>